<accession>A0ABT8DGI9</accession>
<keyword evidence="1" id="KW-1133">Transmembrane helix</keyword>
<dbReference type="Proteomes" id="UP001244787">
    <property type="component" value="Unassembled WGS sequence"/>
</dbReference>
<feature type="transmembrane region" description="Helical" evidence="1">
    <location>
        <begin position="53"/>
        <end position="74"/>
    </location>
</feature>
<keyword evidence="1" id="KW-0812">Transmembrane</keyword>
<evidence type="ECO:0000313" key="2">
    <source>
        <dbReference type="EMBL" id="MDN3724501.1"/>
    </source>
</evidence>
<proteinExistence type="predicted"/>
<evidence type="ECO:0000256" key="1">
    <source>
        <dbReference type="SAM" id="Phobius"/>
    </source>
</evidence>
<gene>
    <name evidence="2" type="ORF">QRD02_08910</name>
</gene>
<feature type="transmembrane region" description="Helical" evidence="1">
    <location>
        <begin position="86"/>
        <end position="105"/>
    </location>
</feature>
<dbReference type="NCBIfam" id="TIGR04127">
    <property type="entry name" value="flavo_near_exo"/>
    <property type="match status" value="1"/>
</dbReference>
<keyword evidence="1" id="KW-0472">Membrane</keyword>
<reference evidence="2 3" key="1">
    <citation type="submission" date="2023-06" db="EMBL/GenBank/DDBJ databases">
        <authorList>
            <person name="Ye Y.-Q."/>
            <person name="Du Z.-J."/>
        </authorList>
    </citation>
    <scope>NUCLEOTIDE SEQUENCE [LARGE SCALE GENOMIC DNA]</scope>
    <source>
        <strain evidence="2 3">SDUM287046</strain>
    </source>
</reference>
<organism evidence="2 3">
    <name type="scientific">Aequorivita aurantiaca</name>
    <dbReference type="NCBI Taxonomy" id="3053356"/>
    <lineage>
        <taxon>Bacteria</taxon>
        <taxon>Pseudomonadati</taxon>
        <taxon>Bacteroidota</taxon>
        <taxon>Flavobacteriia</taxon>
        <taxon>Flavobacteriales</taxon>
        <taxon>Flavobacteriaceae</taxon>
        <taxon>Aequorivita</taxon>
    </lineage>
</organism>
<dbReference type="InterPro" id="IPR026414">
    <property type="entry name" value="ExosoTase_F-assoc_memb"/>
</dbReference>
<feature type="transmembrane region" description="Helical" evidence="1">
    <location>
        <begin position="117"/>
        <end position="138"/>
    </location>
</feature>
<comment type="caution">
    <text evidence="2">The sequence shown here is derived from an EMBL/GenBank/DDBJ whole genome shotgun (WGS) entry which is preliminary data.</text>
</comment>
<evidence type="ECO:0000313" key="3">
    <source>
        <dbReference type="Proteomes" id="UP001244787"/>
    </source>
</evidence>
<sequence>MKRPVKLGFILVCVGFLVSIRAFESDLFYDPLLDFFKMDYKFLPLPVMDQFKLFLGVAIRFLLNTFISLIIIWLVFGEKEIVKLSVFLYVVLFIILFSFFCFLIITSEGTTEHFILFYVRRFLIQPLFLLLLLPAFYFQKYKSR</sequence>
<keyword evidence="3" id="KW-1185">Reference proteome</keyword>
<name>A0ABT8DGI9_9FLAO</name>
<dbReference type="EMBL" id="JAUGQQ010000005">
    <property type="protein sequence ID" value="MDN3724501.1"/>
    <property type="molecule type" value="Genomic_DNA"/>
</dbReference>
<dbReference type="RefSeq" id="WP_290254592.1">
    <property type="nucleotide sequence ID" value="NZ_JAUGQQ010000005.1"/>
</dbReference>
<protein>
    <submittedName>
        <fullName evidence="2">Exosortase F system-associated protein</fullName>
    </submittedName>
</protein>